<keyword evidence="2" id="KW-1133">Transmembrane helix</keyword>
<keyword evidence="2" id="KW-0472">Membrane</keyword>
<feature type="transmembrane region" description="Helical" evidence="2">
    <location>
        <begin position="43"/>
        <end position="68"/>
    </location>
</feature>
<reference evidence="4" key="1">
    <citation type="journal article" date="2019" name="Int. J. Syst. Evol. Microbiol.">
        <title>The Global Catalogue of Microorganisms (GCM) 10K type strain sequencing project: providing services to taxonomists for standard genome sequencing and annotation.</title>
        <authorList>
            <consortium name="The Broad Institute Genomics Platform"/>
            <consortium name="The Broad Institute Genome Sequencing Center for Infectious Disease"/>
            <person name="Wu L."/>
            <person name="Ma J."/>
        </authorList>
    </citation>
    <scope>NUCLEOTIDE SEQUENCE [LARGE SCALE GENOMIC DNA]</scope>
    <source>
        <strain evidence="4">JCM 16904</strain>
    </source>
</reference>
<dbReference type="RefSeq" id="WP_344877663.1">
    <property type="nucleotide sequence ID" value="NZ_BAAAZP010000061.1"/>
</dbReference>
<protein>
    <recommendedName>
        <fullName evidence="5">YggT family protein</fullName>
    </recommendedName>
</protein>
<evidence type="ECO:0000313" key="3">
    <source>
        <dbReference type="EMBL" id="GAA3665393.1"/>
    </source>
</evidence>
<comment type="caution">
    <text evidence="3">The sequence shown here is derived from an EMBL/GenBank/DDBJ whole genome shotgun (WGS) entry which is preliminary data.</text>
</comment>
<feature type="region of interest" description="Disordered" evidence="1">
    <location>
        <begin position="1"/>
        <end position="31"/>
    </location>
</feature>
<sequence>MTDTPQPPQAGDRLVASSAPPRPHRPARPGGPVVTPWRRLVGAVAYVVSLVSRVTALALLLYAAFTVFRANPANVWYQFAETLATWSSLGLANLFQLGDPRWTTLVNYGLAALVWLIAGSALAGLIRRAAP</sequence>
<feature type="transmembrane region" description="Helical" evidence="2">
    <location>
        <begin position="107"/>
        <end position="126"/>
    </location>
</feature>
<proteinExistence type="predicted"/>
<dbReference type="EMBL" id="BAAAZP010000061">
    <property type="protein sequence ID" value="GAA3665393.1"/>
    <property type="molecule type" value="Genomic_DNA"/>
</dbReference>
<accession>A0ABP7BRQ3</accession>
<gene>
    <name evidence="3" type="ORF">GCM10022224_032090</name>
</gene>
<evidence type="ECO:0000256" key="2">
    <source>
        <dbReference type="SAM" id="Phobius"/>
    </source>
</evidence>
<organism evidence="3 4">
    <name type="scientific">Nonomuraea antimicrobica</name>
    <dbReference type="NCBI Taxonomy" id="561173"/>
    <lineage>
        <taxon>Bacteria</taxon>
        <taxon>Bacillati</taxon>
        <taxon>Actinomycetota</taxon>
        <taxon>Actinomycetes</taxon>
        <taxon>Streptosporangiales</taxon>
        <taxon>Streptosporangiaceae</taxon>
        <taxon>Nonomuraea</taxon>
    </lineage>
</organism>
<evidence type="ECO:0000313" key="4">
    <source>
        <dbReference type="Proteomes" id="UP001500902"/>
    </source>
</evidence>
<keyword evidence="4" id="KW-1185">Reference proteome</keyword>
<feature type="transmembrane region" description="Helical" evidence="2">
    <location>
        <begin position="75"/>
        <end position="95"/>
    </location>
</feature>
<dbReference type="Proteomes" id="UP001500902">
    <property type="component" value="Unassembled WGS sequence"/>
</dbReference>
<keyword evidence="2" id="KW-0812">Transmembrane</keyword>
<name>A0ABP7BRQ3_9ACTN</name>
<evidence type="ECO:0008006" key="5">
    <source>
        <dbReference type="Google" id="ProtNLM"/>
    </source>
</evidence>
<evidence type="ECO:0000256" key="1">
    <source>
        <dbReference type="SAM" id="MobiDB-lite"/>
    </source>
</evidence>